<evidence type="ECO:0000313" key="2">
    <source>
        <dbReference type="Proteomes" id="UP000186406"/>
    </source>
</evidence>
<accession>A0A1M7Z5Q4</accession>
<dbReference type="EMBL" id="FRXO01000001">
    <property type="protein sequence ID" value="SHO60205.1"/>
    <property type="molecule type" value="Genomic_DNA"/>
</dbReference>
<dbReference type="OrthoDB" id="7307007at2"/>
<evidence type="ECO:0008006" key="3">
    <source>
        <dbReference type="Google" id="ProtNLM"/>
    </source>
</evidence>
<dbReference type="RefSeq" id="WP_073625356.1">
    <property type="nucleotide sequence ID" value="NZ_FRXO01000001.1"/>
</dbReference>
<gene>
    <name evidence="1" type="ORF">SAMN02745172_00213</name>
</gene>
<proteinExistence type="predicted"/>
<dbReference type="Proteomes" id="UP000186406">
    <property type="component" value="Unassembled WGS sequence"/>
</dbReference>
<dbReference type="AlphaFoldDB" id="A0A1M7Z5Q4"/>
<name>A0A1M7Z5Q4_9HYPH</name>
<protein>
    <recommendedName>
        <fullName evidence="3">DUF1488 domain-containing protein</fullName>
    </recommendedName>
</protein>
<evidence type="ECO:0000313" key="1">
    <source>
        <dbReference type="EMBL" id="SHO60205.1"/>
    </source>
</evidence>
<dbReference type="STRING" id="1123029.SAMN02745172_00213"/>
<sequence length="122" mass="12814">MKAGDGQSSDGQTSDGPARAEWRADVDALAFRPAGHAGLCMVHRLAFRVLVGPSAAPEDCLALFAGQRAAFETAAAAKIARRTLAPEANFHLDSRDIRAALAGENRRDGGASSCVAKWGRRP</sequence>
<organism evidence="1 2">
    <name type="scientific">Pseudoxanthobacter soli DSM 19599</name>
    <dbReference type="NCBI Taxonomy" id="1123029"/>
    <lineage>
        <taxon>Bacteria</taxon>
        <taxon>Pseudomonadati</taxon>
        <taxon>Pseudomonadota</taxon>
        <taxon>Alphaproteobacteria</taxon>
        <taxon>Hyphomicrobiales</taxon>
        <taxon>Segnochrobactraceae</taxon>
        <taxon>Pseudoxanthobacter</taxon>
    </lineage>
</organism>
<keyword evidence="2" id="KW-1185">Reference proteome</keyword>
<reference evidence="1 2" key="1">
    <citation type="submission" date="2016-12" db="EMBL/GenBank/DDBJ databases">
        <authorList>
            <person name="Song W.-J."/>
            <person name="Kurnit D.M."/>
        </authorList>
    </citation>
    <scope>NUCLEOTIDE SEQUENCE [LARGE SCALE GENOMIC DNA]</scope>
    <source>
        <strain evidence="1 2">DSM 19599</strain>
    </source>
</reference>